<dbReference type="OrthoDB" id="9807843at2"/>
<dbReference type="PANTHER" id="PTHR43520:SF5">
    <property type="entry name" value="CATION-TRANSPORTING P-TYPE ATPASE-RELATED"/>
    <property type="match status" value="1"/>
</dbReference>
<dbReference type="Pfam" id="PF00122">
    <property type="entry name" value="E1-E2_ATPase"/>
    <property type="match status" value="1"/>
</dbReference>
<keyword evidence="7 15" id="KW-0479">Metal-binding</keyword>
<dbReference type="SUPFAM" id="SSF81665">
    <property type="entry name" value="Calcium ATPase, transmembrane domain M"/>
    <property type="match status" value="1"/>
</dbReference>
<reference evidence="17 18" key="1">
    <citation type="submission" date="2016-10" db="EMBL/GenBank/DDBJ databases">
        <authorList>
            <person name="de Groot N.N."/>
        </authorList>
    </citation>
    <scope>NUCLEOTIDE SEQUENCE [LARGE SCALE GENOMIC DNA]</scope>
    <source>
        <strain evidence="17 18">DSM 26915</strain>
    </source>
</reference>
<evidence type="ECO:0000256" key="11">
    <source>
        <dbReference type="ARBA" id="ARBA00022967"/>
    </source>
</evidence>
<dbReference type="Gene3D" id="3.40.50.1000">
    <property type="entry name" value="HAD superfamily/HAD-like"/>
    <property type="match status" value="1"/>
</dbReference>
<keyword evidence="3" id="KW-0813">Transport</keyword>
<dbReference type="NCBIfam" id="TIGR01511">
    <property type="entry name" value="ATPase-IB1_Cu"/>
    <property type="match status" value="1"/>
</dbReference>
<feature type="transmembrane region" description="Helical" evidence="15">
    <location>
        <begin position="661"/>
        <end position="681"/>
    </location>
</feature>
<keyword evidence="4 15" id="KW-1003">Cell membrane</keyword>
<keyword evidence="12 15" id="KW-1133">Transmembrane helix</keyword>
<evidence type="ECO:0000256" key="12">
    <source>
        <dbReference type="ARBA" id="ARBA00022989"/>
    </source>
</evidence>
<dbReference type="Pfam" id="PF00702">
    <property type="entry name" value="Hydrolase"/>
    <property type="match status" value="1"/>
</dbReference>
<dbReference type="PROSITE" id="PS00154">
    <property type="entry name" value="ATPASE_E1_E2"/>
    <property type="match status" value="1"/>
</dbReference>
<dbReference type="SUPFAM" id="SSF81653">
    <property type="entry name" value="Calcium ATPase, transduction domain A"/>
    <property type="match status" value="1"/>
</dbReference>
<feature type="transmembrane region" description="Helical" evidence="15">
    <location>
        <begin position="380"/>
        <end position="408"/>
    </location>
</feature>
<evidence type="ECO:0000256" key="7">
    <source>
        <dbReference type="ARBA" id="ARBA00022723"/>
    </source>
</evidence>
<dbReference type="RefSeq" id="WP_103910888.1">
    <property type="nucleotide sequence ID" value="NZ_FNUZ01000004.1"/>
</dbReference>
<proteinExistence type="inferred from homology"/>
<dbReference type="Pfam" id="PF00403">
    <property type="entry name" value="HMA"/>
    <property type="match status" value="1"/>
</dbReference>
<keyword evidence="10" id="KW-0460">Magnesium</keyword>
<evidence type="ECO:0000256" key="14">
    <source>
        <dbReference type="ARBA" id="ARBA00023136"/>
    </source>
</evidence>
<evidence type="ECO:0000313" key="17">
    <source>
        <dbReference type="EMBL" id="SEG38065.1"/>
    </source>
</evidence>
<evidence type="ECO:0000256" key="4">
    <source>
        <dbReference type="ARBA" id="ARBA00022475"/>
    </source>
</evidence>
<name>A0A1H5ZQN1_9RHOB</name>
<dbReference type="InterPro" id="IPR006121">
    <property type="entry name" value="HMA_dom"/>
</dbReference>
<dbReference type="GO" id="GO:0005886">
    <property type="term" value="C:plasma membrane"/>
    <property type="evidence" value="ECO:0007669"/>
    <property type="project" value="UniProtKB-SubCell"/>
</dbReference>
<evidence type="ECO:0000256" key="5">
    <source>
        <dbReference type="ARBA" id="ARBA00022553"/>
    </source>
</evidence>
<dbReference type="PROSITE" id="PS01047">
    <property type="entry name" value="HMA_1"/>
    <property type="match status" value="1"/>
</dbReference>
<dbReference type="NCBIfam" id="TIGR01525">
    <property type="entry name" value="ATPase-IB_hvy"/>
    <property type="match status" value="1"/>
</dbReference>
<dbReference type="InterPro" id="IPR023298">
    <property type="entry name" value="ATPase_P-typ_TM_dom_sf"/>
</dbReference>
<dbReference type="Proteomes" id="UP000236752">
    <property type="component" value="Unassembled WGS sequence"/>
</dbReference>
<dbReference type="Gene3D" id="3.30.70.100">
    <property type="match status" value="1"/>
</dbReference>
<feature type="transmembrane region" description="Helical" evidence="15">
    <location>
        <begin position="176"/>
        <end position="194"/>
    </location>
</feature>
<dbReference type="GO" id="GO:0005507">
    <property type="term" value="F:copper ion binding"/>
    <property type="evidence" value="ECO:0007669"/>
    <property type="project" value="TreeGrafter"/>
</dbReference>
<evidence type="ECO:0000256" key="13">
    <source>
        <dbReference type="ARBA" id="ARBA00023065"/>
    </source>
</evidence>
<dbReference type="InterPro" id="IPR023214">
    <property type="entry name" value="HAD_sf"/>
</dbReference>
<dbReference type="CDD" id="cd00371">
    <property type="entry name" value="HMA"/>
    <property type="match status" value="1"/>
</dbReference>
<dbReference type="InterPro" id="IPR036412">
    <property type="entry name" value="HAD-like_sf"/>
</dbReference>
<dbReference type="Gene3D" id="3.40.1110.10">
    <property type="entry name" value="Calcium-transporting ATPase, cytoplasmic domain N"/>
    <property type="match status" value="1"/>
</dbReference>
<dbReference type="SUPFAM" id="SSF55008">
    <property type="entry name" value="HMA, heavy metal-associated domain"/>
    <property type="match status" value="1"/>
</dbReference>
<dbReference type="PRINTS" id="PR00119">
    <property type="entry name" value="CATATPASE"/>
</dbReference>
<keyword evidence="11" id="KW-1278">Translocase</keyword>
<dbReference type="GO" id="GO:0005524">
    <property type="term" value="F:ATP binding"/>
    <property type="evidence" value="ECO:0007669"/>
    <property type="project" value="UniProtKB-UniRule"/>
</dbReference>
<dbReference type="GO" id="GO:0043682">
    <property type="term" value="F:P-type divalent copper transporter activity"/>
    <property type="evidence" value="ECO:0007669"/>
    <property type="project" value="TreeGrafter"/>
</dbReference>
<sequence>MTISACPACTAAPMAESTAQRGSDAAPTHELVLPHIHCAGCIRTVETVLANQPGIQSARVNLTQKRARIVAVEAADPLAWIDALSRAGIEAHESTGQTLTDDAGRALIVRLGVSGFAMMNVMLLSVAVWSGATDATRDMFHWISASIALPAAIFSAQPFFVNAWSALRVRRLNMDVPISLAILLACGMSLYEVMAGGDHAYFDAALSLTFFLLAGRVLDQRMRRAARSAAKDLAAMEPTRVTRIEEGHHVSRPLTEIAVGDQLWLTAGSRLPVDGTLDVAEARLDRSMLTGESDPVMRHRGAALQAGETVLGGPIQITATAVGEDTTLRRMARLVGIAESAKSAYTGLADRAAAIYAPAVHLIAFGAFVGWVWATSDIRLALNIAVATLIITCPCALGLAVPAVATAATGRLFRNGMLVTSDTALERLAEVDVAVFDKTGTLTRAVLLTPDTLPDDLHPVLLGLAQASHHPLAQSLVRALGDVTAAKLTDIREVPGEGVSADWFGAQVWLGRDPADNSGDTVFCVNDTCYALPRSEELLPNAREVVGKLKTMGLPVYLLTGDRSDKAQAIAQQLGVDGVTAGVTPEDKLRQVTNLTEAGHKVLMVGDGLNDTGAMAAAHASIAPGSALEASRNAADVVIVSGALTGVTQAIATSRSARKRILENFGLAASYNAVAIPLALMGFATPLMAALAMSLSSVTVILNALRLKDS</sequence>
<dbReference type="InterPro" id="IPR027256">
    <property type="entry name" value="P-typ_ATPase_IB"/>
</dbReference>
<evidence type="ECO:0000259" key="16">
    <source>
        <dbReference type="PROSITE" id="PS50846"/>
    </source>
</evidence>
<evidence type="ECO:0000256" key="9">
    <source>
        <dbReference type="ARBA" id="ARBA00022840"/>
    </source>
</evidence>
<evidence type="ECO:0000256" key="1">
    <source>
        <dbReference type="ARBA" id="ARBA00004651"/>
    </source>
</evidence>
<dbReference type="GO" id="GO:0055070">
    <property type="term" value="P:copper ion homeostasis"/>
    <property type="evidence" value="ECO:0007669"/>
    <property type="project" value="TreeGrafter"/>
</dbReference>
<feature type="transmembrane region" description="Helical" evidence="15">
    <location>
        <begin position="353"/>
        <end position="374"/>
    </location>
</feature>
<evidence type="ECO:0000256" key="10">
    <source>
        <dbReference type="ARBA" id="ARBA00022842"/>
    </source>
</evidence>
<dbReference type="InterPro" id="IPR017969">
    <property type="entry name" value="Heavy-metal-associated_CS"/>
</dbReference>
<dbReference type="PANTHER" id="PTHR43520">
    <property type="entry name" value="ATP7, ISOFORM B"/>
    <property type="match status" value="1"/>
</dbReference>
<comment type="subcellular location">
    <subcellularLocation>
        <location evidence="1">Cell membrane</location>
        <topology evidence="1">Multi-pass membrane protein</topology>
    </subcellularLocation>
</comment>
<dbReference type="InterPro" id="IPR023299">
    <property type="entry name" value="ATPase_P-typ_cyto_dom_N"/>
</dbReference>
<dbReference type="InterPro" id="IPR059000">
    <property type="entry name" value="ATPase_P-type_domA"/>
</dbReference>
<dbReference type="InterPro" id="IPR018303">
    <property type="entry name" value="ATPase_P-typ_P_site"/>
</dbReference>
<organism evidence="17 18">
    <name type="scientific">Thalassococcus halodurans</name>
    <dbReference type="NCBI Taxonomy" id="373675"/>
    <lineage>
        <taxon>Bacteria</taxon>
        <taxon>Pseudomonadati</taxon>
        <taxon>Pseudomonadota</taxon>
        <taxon>Alphaproteobacteria</taxon>
        <taxon>Rhodobacterales</taxon>
        <taxon>Roseobacteraceae</taxon>
        <taxon>Thalassococcus</taxon>
    </lineage>
</organism>
<keyword evidence="14 15" id="KW-0472">Membrane</keyword>
<feature type="transmembrane region" description="Helical" evidence="15">
    <location>
        <begin position="200"/>
        <end position="218"/>
    </location>
</feature>
<feature type="transmembrane region" description="Helical" evidence="15">
    <location>
        <begin position="687"/>
        <end position="705"/>
    </location>
</feature>
<feature type="transmembrane region" description="Helical" evidence="15">
    <location>
        <begin position="142"/>
        <end position="164"/>
    </location>
</feature>
<keyword evidence="6 15" id="KW-0812">Transmembrane</keyword>
<gene>
    <name evidence="17" type="ORF">SAMN04488045_2552</name>
</gene>
<comment type="similarity">
    <text evidence="2 15">Belongs to the cation transport ATPase (P-type) (TC 3.A.3) family. Type IB subfamily.</text>
</comment>
<evidence type="ECO:0000313" key="18">
    <source>
        <dbReference type="Proteomes" id="UP000236752"/>
    </source>
</evidence>
<protein>
    <submittedName>
        <fullName evidence="17">Cu2+-exporting ATPase</fullName>
    </submittedName>
</protein>
<dbReference type="NCBIfam" id="TIGR01512">
    <property type="entry name" value="ATPase-IB2_Cd"/>
    <property type="match status" value="1"/>
</dbReference>
<dbReference type="InterPro" id="IPR008250">
    <property type="entry name" value="ATPase_P-typ_transduc_dom_A_sf"/>
</dbReference>
<evidence type="ECO:0000256" key="8">
    <source>
        <dbReference type="ARBA" id="ARBA00022741"/>
    </source>
</evidence>
<keyword evidence="9 15" id="KW-0067">ATP-binding</keyword>
<keyword evidence="5" id="KW-0597">Phosphoprotein</keyword>
<dbReference type="SUPFAM" id="SSF56784">
    <property type="entry name" value="HAD-like"/>
    <property type="match status" value="1"/>
</dbReference>
<feature type="transmembrane region" description="Helical" evidence="15">
    <location>
        <begin position="107"/>
        <end position="130"/>
    </location>
</feature>
<dbReference type="GO" id="GO:0016887">
    <property type="term" value="F:ATP hydrolysis activity"/>
    <property type="evidence" value="ECO:0007669"/>
    <property type="project" value="InterPro"/>
</dbReference>
<evidence type="ECO:0000256" key="6">
    <source>
        <dbReference type="ARBA" id="ARBA00022692"/>
    </source>
</evidence>
<evidence type="ECO:0000256" key="15">
    <source>
        <dbReference type="RuleBase" id="RU362081"/>
    </source>
</evidence>
<dbReference type="InterPro" id="IPR001757">
    <property type="entry name" value="P_typ_ATPase"/>
</dbReference>
<feature type="domain" description="HMA" evidence="16">
    <location>
        <begin position="27"/>
        <end position="92"/>
    </location>
</feature>
<dbReference type="NCBIfam" id="TIGR01494">
    <property type="entry name" value="ATPase_P-type"/>
    <property type="match status" value="2"/>
</dbReference>
<dbReference type="EMBL" id="FNUZ01000004">
    <property type="protein sequence ID" value="SEG38065.1"/>
    <property type="molecule type" value="Genomic_DNA"/>
</dbReference>
<keyword evidence="18" id="KW-1185">Reference proteome</keyword>
<accession>A0A1H5ZQN1</accession>
<keyword evidence="13" id="KW-0406">Ion transport</keyword>
<dbReference type="InterPro" id="IPR036163">
    <property type="entry name" value="HMA_dom_sf"/>
</dbReference>
<dbReference type="AlphaFoldDB" id="A0A1H5ZQN1"/>
<evidence type="ECO:0000256" key="3">
    <source>
        <dbReference type="ARBA" id="ARBA00022448"/>
    </source>
</evidence>
<keyword evidence="8 15" id="KW-0547">Nucleotide-binding</keyword>
<dbReference type="Gene3D" id="2.70.150.10">
    <property type="entry name" value="Calcium-transporting ATPase, cytoplasmic transduction domain A"/>
    <property type="match status" value="1"/>
</dbReference>
<dbReference type="PROSITE" id="PS50846">
    <property type="entry name" value="HMA_2"/>
    <property type="match status" value="1"/>
</dbReference>
<evidence type="ECO:0000256" key="2">
    <source>
        <dbReference type="ARBA" id="ARBA00006024"/>
    </source>
</evidence>